<dbReference type="Gene3D" id="3.40.50.300">
    <property type="entry name" value="P-loop containing nucleotide triphosphate hydrolases"/>
    <property type="match status" value="1"/>
</dbReference>
<dbReference type="Gene3D" id="1.25.40.10">
    <property type="entry name" value="Tetratricopeptide repeat domain"/>
    <property type="match status" value="2"/>
</dbReference>
<dbReference type="Proteomes" id="UP000555407">
    <property type="component" value="Unassembled WGS sequence"/>
</dbReference>
<dbReference type="GO" id="GO:0000160">
    <property type="term" value="P:phosphorelay signal transduction system"/>
    <property type="evidence" value="ECO:0007669"/>
    <property type="project" value="InterPro"/>
</dbReference>
<evidence type="ECO:0000313" key="8">
    <source>
        <dbReference type="Proteomes" id="UP000555407"/>
    </source>
</evidence>
<dbReference type="PANTHER" id="PTHR35807:SF1">
    <property type="entry name" value="TRANSCRIPTIONAL REGULATOR REDD"/>
    <property type="match status" value="1"/>
</dbReference>
<dbReference type="InterPro" id="IPR051677">
    <property type="entry name" value="AfsR-DnrI-RedD_regulator"/>
</dbReference>
<reference evidence="7 8" key="1">
    <citation type="submission" date="2020-03" db="EMBL/GenBank/DDBJ databases">
        <title>Sequencing the genomes of 1000 actinobacteria strains.</title>
        <authorList>
            <person name="Klenk H.-P."/>
        </authorList>
    </citation>
    <scope>NUCLEOTIDE SEQUENCE [LARGE SCALE GENOMIC DNA]</scope>
    <source>
        <strain evidence="7 8">DSM 45490</strain>
    </source>
</reference>
<evidence type="ECO:0000256" key="4">
    <source>
        <dbReference type="ARBA" id="ARBA00023163"/>
    </source>
</evidence>
<dbReference type="InterPro" id="IPR027417">
    <property type="entry name" value="P-loop_NTPase"/>
</dbReference>
<feature type="DNA-binding region" description="OmpR/PhoB-type" evidence="5">
    <location>
        <begin position="2"/>
        <end position="97"/>
    </location>
</feature>
<dbReference type="InterPro" id="IPR002182">
    <property type="entry name" value="NB-ARC"/>
</dbReference>
<dbReference type="GO" id="GO:0006355">
    <property type="term" value="P:regulation of DNA-templated transcription"/>
    <property type="evidence" value="ECO:0007669"/>
    <property type="project" value="InterPro"/>
</dbReference>
<name>A0A7X5VDZ0_9ACTN</name>
<dbReference type="SMART" id="SM00862">
    <property type="entry name" value="Trans_reg_C"/>
    <property type="match status" value="1"/>
</dbReference>
<dbReference type="EMBL" id="JAASRO010000001">
    <property type="protein sequence ID" value="NIK59413.1"/>
    <property type="molecule type" value="Genomic_DNA"/>
</dbReference>
<keyword evidence="3 5" id="KW-0238">DNA-binding</keyword>
<dbReference type="PROSITE" id="PS51755">
    <property type="entry name" value="OMPR_PHOB"/>
    <property type="match status" value="1"/>
</dbReference>
<organism evidence="7 8">
    <name type="scientific">Kribbella shirazensis</name>
    <dbReference type="NCBI Taxonomy" id="1105143"/>
    <lineage>
        <taxon>Bacteria</taxon>
        <taxon>Bacillati</taxon>
        <taxon>Actinomycetota</taxon>
        <taxon>Actinomycetes</taxon>
        <taxon>Propionibacteriales</taxon>
        <taxon>Kribbellaceae</taxon>
        <taxon>Kribbella</taxon>
    </lineage>
</organism>
<keyword evidence="4" id="KW-0804">Transcription</keyword>
<dbReference type="SUPFAM" id="SSF46894">
    <property type="entry name" value="C-terminal effector domain of the bipartite response regulators"/>
    <property type="match status" value="1"/>
</dbReference>
<dbReference type="AlphaFoldDB" id="A0A7X5VDZ0"/>
<proteinExistence type="inferred from homology"/>
<dbReference type="Gene3D" id="1.10.10.10">
    <property type="entry name" value="Winged helix-like DNA-binding domain superfamily/Winged helix DNA-binding domain"/>
    <property type="match status" value="1"/>
</dbReference>
<evidence type="ECO:0000256" key="1">
    <source>
        <dbReference type="ARBA" id="ARBA00005820"/>
    </source>
</evidence>
<evidence type="ECO:0000256" key="2">
    <source>
        <dbReference type="ARBA" id="ARBA00023015"/>
    </source>
</evidence>
<dbReference type="InterPro" id="IPR005158">
    <property type="entry name" value="BTAD"/>
</dbReference>
<evidence type="ECO:0000256" key="5">
    <source>
        <dbReference type="PROSITE-ProRule" id="PRU01091"/>
    </source>
</evidence>
<gene>
    <name evidence="7" type="ORF">BJY22_005130</name>
</gene>
<dbReference type="Pfam" id="PF00486">
    <property type="entry name" value="Trans_reg_C"/>
    <property type="match status" value="1"/>
</dbReference>
<dbReference type="SMART" id="SM01043">
    <property type="entry name" value="BTAD"/>
    <property type="match status" value="1"/>
</dbReference>
<dbReference type="InterPro" id="IPR016032">
    <property type="entry name" value="Sig_transdc_resp-reg_C-effctor"/>
</dbReference>
<dbReference type="InterPro" id="IPR001867">
    <property type="entry name" value="OmpR/PhoB-type_DNA-bd"/>
</dbReference>
<dbReference type="GO" id="GO:0043531">
    <property type="term" value="F:ADP binding"/>
    <property type="evidence" value="ECO:0007669"/>
    <property type="project" value="InterPro"/>
</dbReference>
<accession>A0A7X5VDZ0</accession>
<feature type="domain" description="OmpR/PhoB-type" evidence="6">
    <location>
        <begin position="2"/>
        <end position="97"/>
    </location>
</feature>
<dbReference type="SUPFAM" id="SSF52540">
    <property type="entry name" value="P-loop containing nucleoside triphosphate hydrolases"/>
    <property type="match status" value="1"/>
</dbReference>
<dbReference type="SUPFAM" id="SSF48452">
    <property type="entry name" value="TPR-like"/>
    <property type="match status" value="2"/>
</dbReference>
<protein>
    <submittedName>
        <fullName evidence="7">DNA-binding SARP family transcriptional activator/tetratricopeptide (TPR) repeat protein</fullName>
    </submittedName>
</protein>
<sequence length="932" mass="100171">MGRTVDRPTTRFGVLGPIEVYDAGRTQVVSAEIRRTLLAVLLSRSGSVVPRDVLVAAAWRDRPPTPATVRWHIHQLRQLLGDGDQLTSTPDGYLLQVDAEALDASRFELLLARGRDLTDDPQVAATVLAEALALWRGSAYEGLTDVEVLRDEAGRLAEARLAALELRIEADLALGRSAALIPELTALVAESPLHEGFRAQLMLALYRSGRTADALSAYRAGKALIAEELGLDPGERLRKLEHAILIADPALVPADGIRALPPPAELPPDVPALAGRDRELDRIHAALSQGSPIVAIHGQGGVGKSALAIKVSHRLREAFPDGQLYVDLHGATPGSRPLAPLDVLRRFLRSLGLSDAQLPADLDEAAARFRSSTAGRRMLIVLDDAVDAAQVRRLTPGDRGSAVLVTSRMAMATLDGVTQVHLDALAEADALVVLTDLAGRDRIAAEPEATAEVIRLCGGLPLALRIAAARLAARPDWRISELAGRLAGDRRLDELSDADLSVRASISVGRQTLGRDRSGRLADRILYTVPVLDLPDVDAHVVGALVEAGPGEVQAGLDRLVLARLVEALDTGRYGMHDLVRLYASEVAERELSRAESLAAVRRTGHAYLATTRAVAELMRAVTAKPWLASGIAEPAWSPVALEDLGQAIRWIDAERENLVAVAAAVDDPAVIVGLAAVAQHPFASRGWHTEARRVGRIAVDAAQRVAEPSLIATAHHALGAALIATDPAGAIEPLHLARDLFATVDDSLREATVRTTLAHALVMDGRAPEAENELLRAIGLHHSTGEDELEARDLTNLGIVVQHQGRYDEARRRHEDALELRRRLGDTHGMGISLANLGQLALVLDQPQRSVELLRSSVDLLAAWPNRLGFGRLLWDLGTAYRRLGQEGRAASERERSLMLLAEHGLLTSEQADALLAEPDPPMPAPYRRFA</sequence>
<comment type="caution">
    <text evidence="7">The sequence shown here is derived from an EMBL/GenBank/DDBJ whole genome shotgun (WGS) entry which is preliminary data.</text>
</comment>
<dbReference type="InterPro" id="IPR011990">
    <property type="entry name" value="TPR-like_helical_dom_sf"/>
</dbReference>
<evidence type="ECO:0000259" key="6">
    <source>
        <dbReference type="PROSITE" id="PS51755"/>
    </source>
</evidence>
<keyword evidence="2" id="KW-0805">Transcription regulation</keyword>
<dbReference type="Pfam" id="PF13424">
    <property type="entry name" value="TPR_12"/>
    <property type="match status" value="1"/>
</dbReference>
<dbReference type="PRINTS" id="PR00364">
    <property type="entry name" value="DISEASERSIST"/>
</dbReference>
<dbReference type="PANTHER" id="PTHR35807">
    <property type="entry name" value="TRANSCRIPTIONAL REGULATOR REDD-RELATED"/>
    <property type="match status" value="1"/>
</dbReference>
<comment type="similarity">
    <text evidence="1">Belongs to the AfsR/DnrI/RedD regulatory family.</text>
</comment>
<keyword evidence="8" id="KW-1185">Reference proteome</keyword>
<dbReference type="GO" id="GO:0003677">
    <property type="term" value="F:DNA binding"/>
    <property type="evidence" value="ECO:0007669"/>
    <property type="project" value="UniProtKB-UniRule"/>
</dbReference>
<dbReference type="InterPro" id="IPR036388">
    <property type="entry name" value="WH-like_DNA-bd_sf"/>
</dbReference>
<dbReference type="Pfam" id="PF03704">
    <property type="entry name" value="BTAD"/>
    <property type="match status" value="1"/>
</dbReference>
<evidence type="ECO:0000313" key="7">
    <source>
        <dbReference type="EMBL" id="NIK59413.1"/>
    </source>
</evidence>
<evidence type="ECO:0000256" key="3">
    <source>
        <dbReference type="ARBA" id="ARBA00023125"/>
    </source>
</evidence>
<dbReference type="CDD" id="cd15831">
    <property type="entry name" value="BTAD"/>
    <property type="match status" value="1"/>
</dbReference>
<dbReference type="Pfam" id="PF00931">
    <property type="entry name" value="NB-ARC"/>
    <property type="match status" value="1"/>
</dbReference>